<protein>
    <submittedName>
        <fullName evidence="1">Uncharacterized protein</fullName>
    </submittedName>
</protein>
<dbReference type="GO" id="GO:0007005">
    <property type="term" value="P:mitochondrion organization"/>
    <property type="evidence" value="ECO:0007669"/>
    <property type="project" value="TreeGrafter"/>
</dbReference>
<evidence type="ECO:0000313" key="2">
    <source>
        <dbReference type="Proteomes" id="UP000005237"/>
    </source>
</evidence>
<evidence type="ECO:0000313" key="1">
    <source>
        <dbReference type="EnsemblMetazoa" id="CJA23511.1"/>
    </source>
</evidence>
<reference evidence="2" key="1">
    <citation type="submission" date="2010-08" db="EMBL/GenBank/DDBJ databases">
        <authorList>
            <consortium name="Caenorhabditis japonica Sequencing Consortium"/>
            <person name="Wilson R.K."/>
        </authorList>
    </citation>
    <scope>NUCLEOTIDE SEQUENCE [LARGE SCALE GENOMIC DNA]</scope>
    <source>
        <strain evidence="2">DF5081</strain>
    </source>
</reference>
<reference evidence="1" key="2">
    <citation type="submission" date="2022-06" db="UniProtKB">
        <authorList>
            <consortium name="EnsemblMetazoa"/>
        </authorList>
    </citation>
    <scope>IDENTIFICATION</scope>
    <source>
        <strain evidence="1">DF5081</strain>
    </source>
</reference>
<dbReference type="GO" id="GO:0006623">
    <property type="term" value="P:protein targeting to vacuole"/>
    <property type="evidence" value="ECO:0007669"/>
    <property type="project" value="TreeGrafter"/>
</dbReference>
<dbReference type="Proteomes" id="UP000005237">
    <property type="component" value="Unassembled WGS sequence"/>
</dbReference>
<dbReference type="AlphaFoldDB" id="A0A8R1I7D5"/>
<keyword evidence="2" id="KW-1185">Reference proteome</keyword>
<name>A0A8R1I7D5_CAEJA</name>
<dbReference type="InterPro" id="IPR026847">
    <property type="entry name" value="VPS13"/>
</dbReference>
<organism evidence="1 2">
    <name type="scientific">Caenorhabditis japonica</name>
    <dbReference type="NCBI Taxonomy" id="281687"/>
    <lineage>
        <taxon>Eukaryota</taxon>
        <taxon>Metazoa</taxon>
        <taxon>Ecdysozoa</taxon>
        <taxon>Nematoda</taxon>
        <taxon>Chromadorea</taxon>
        <taxon>Rhabditida</taxon>
        <taxon>Rhabditina</taxon>
        <taxon>Rhabditomorpha</taxon>
        <taxon>Rhabditoidea</taxon>
        <taxon>Rhabditidae</taxon>
        <taxon>Peloderinae</taxon>
        <taxon>Caenorhabditis</taxon>
    </lineage>
</organism>
<dbReference type="EnsemblMetazoa" id="CJA23511.1">
    <property type="protein sequence ID" value="CJA23511.1"/>
    <property type="gene ID" value="WBGene00179083"/>
</dbReference>
<proteinExistence type="predicted"/>
<accession>A0A8R1I7D5</accession>
<dbReference type="PANTHER" id="PTHR16166:SF141">
    <property type="entry name" value="INTERMEMBRANE LIPID TRANSFER PROTEIN VPS13D"/>
    <property type="match status" value="1"/>
</dbReference>
<dbReference type="PANTHER" id="PTHR16166">
    <property type="entry name" value="VACUOLAR PROTEIN SORTING-ASSOCIATED PROTEIN VPS13"/>
    <property type="match status" value="1"/>
</dbReference>
<dbReference type="GO" id="GO:0045053">
    <property type="term" value="P:protein retention in Golgi apparatus"/>
    <property type="evidence" value="ECO:0007669"/>
    <property type="project" value="TreeGrafter"/>
</dbReference>
<sequence>MLDELFEQASNGFGMGSAPKRRLDDSKRIVINVVKYLGEDPKRECDVSIQFYVPPNQKFYYIHTHRFFCALLDFWMQFNELMNLVTKSKKIKIEEGVRAKCSLDVDIQCATSLMMPMNSTSPEILLWQADSMKLKNTFKTLSELRQDIFEKYSVESDYGFDPKIDCLLDYGDMVLSNVRAHEARQIDRLQNPKHVQFVGDKAFQQSAFVLTSPNVFSRRFDLNNKFLRNLDTVFSKNAPDITIITRISGLKWRMTTQFYVLLRGVLEKNLGEPLIPVAEAIPIEVLQIPTNYSIEVKNHNKYATLSFRMVFEDVDLNLEVPKKLVNWKNAEWQPFANVKLESARISFDALDDGQSELDLICEKIELIDTTTVGPRNCFPVILQHTDAGKLHHSSLMLETHIMMKKNECPVLTLVLCNARVILFYDWLDDLKQFLVLYTDFVPKYSDEIPYASSDRRAIVERHHHNYLDAHAPPTFCIKITLRDSDLYIMENASLKNSFAIIASTTAVLNMNDAGGNISANLEIQSMRLGWCSMQHERQTRNLCSNDFSVTILLSLEPVEVKGKGVAVTPPVRHELEF</sequence>